<dbReference type="Proteomes" id="UP000050509">
    <property type="component" value="Unassembled WGS sequence"/>
</dbReference>
<feature type="signal peptide" evidence="1">
    <location>
        <begin position="1"/>
        <end position="25"/>
    </location>
</feature>
<organism evidence="2 3">
    <name type="scientific">Kouleothrix aurantiaca</name>
    <dbReference type="NCBI Taxonomy" id="186479"/>
    <lineage>
        <taxon>Bacteria</taxon>
        <taxon>Bacillati</taxon>
        <taxon>Chloroflexota</taxon>
        <taxon>Chloroflexia</taxon>
        <taxon>Chloroflexales</taxon>
        <taxon>Roseiflexineae</taxon>
        <taxon>Roseiflexaceae</taxon>
        <taxon>Kouleothrix</taxon>
    </lineage>
</organism>
<name>A0A0N8PRK7_9CHLR</name>
<protein>
    <submittedName>
        <fullName evidence="2">Uncharacterized protein</fullName>
    </submittedName>
</protein>
<feature type="chain" id="PRO_5006029303" evidence="1">
    <location>
        <begin position="26"/>
        <end position="167"/>
    </location>
</feature>
<reference evidence="2 3" key="1">
    <citation type="submission" date="2015-09" db="EMBL/GenBank/DDBJ databases">
        <title>Draft genome sequence of Kouleothrix aurantiaca JCM 19913.</title>
        <authorList>
            <person name="Hemp J."/>
        </authorList>
    </citation>
    <scope>NUCLEOTIDE SEQUENCE [LARGE SCALE GENOMIC DNA]</scope>
    <source>
        <strain evidence="2 3">COM-B</strain>
    </source>
</reference>
<comment type="caution">
    <text evidence="2">The sequence shown here is derived from an EMBL/GenBank/DDBJ whole genome shotgun (WGS) entry which is preliminary data.</text>
</comment>
<evidence type="ECO:0000313" key="2">
    <source>
        <dbReference type="EMBL" id="KPV50197.1"/>
    </source>
</evidence>
<evidence type="ECO:0000256" key="1">
    <source>
        <dbReference type="SAM" id="SignalP"/>
    </source>
</evidence>
<accession>A0A0N8PRK7</accession>
<gene>
    <name evidence="2" type="ORF">SE17_28375</name>
</gene>
<keyword evidence="3" id="KW-1185">Reference proteome</keyword>
<dbReference type="AlphaFoldDB" id="A0A0N8PRK7"/>
<sequence length="167" mass="17735">MHFLAPLRVPLLSLVFLALPFSAAASPPPPTSRDPDMARLAARGWSGPLAKRSGEVKAVIELADTPTALLFADAQQRGAAPQLAGQLAQRQLAQIGLGGQALEQANGFEHGAQPRSVFGEARQNALDRLTLVDQRQALDQFSFKLRVHYSAVSGMSLRASAAIARAC</sequence>
<proteinExistence type="predicted"/>
<keyword evidence="1" id="KW-0732">Signal</keyword>
<feature type="non-terminal residue" evidence="2">
    <location>
        <position position="167"/>
    </location>
</feature>
<dbReference type="EMBL" id="LJCR01001532">
    <property type="protein sequence ID" value="KPV50197.1"/>
    <property type="molecule type" value="Genomic_DNA"/>
</dbReference>
<evidence type="ECO:0000313" key="3">
    <source>
        <dbReference type="Proteomes" id="UP000050509"/>
    </source>
</evidence>